<dbReference type="Proteomes" id="UP000054423">
    <property type="component" value="Unassembled WGS sequence"/>
</dbReference>
<accession>W2K2R8</accession>
<sequence length="47" mass="5320">MMRDEAELSDPYELVRAPSVKYLQLLVKSLAHSASVASVRESLTWNQ</sequence>
<evidence type="ECO:0000313" key="1">
    <source>
        <dbReference type="EMBL" id="ETL78715.1"/>
    </source>
</evidence>
<organism evidence="1">
    <name type="scientific">Phytophthora nicotianae</name>
    <name type="common">Potato buckeye rot agent</name>
    <name type="synonym">Phytophthora parasitica</name>
    <dbReference type="NCBI Taxonomy" id="4792"/>
    <lineage>
        <taxon>Eukaryota</taxon>
        <taxon>Sar</taxon>
        <taxon>Stramenopiles</taxon>
        <taxon>Oomycota</taxon>
        <taxon>Peronosporomycetes</taxon>
        <taxon>Peronosporales</taxon>
        <taxon>Peronosporaceae</taxon>
        <taxon>Phytophthora</taxon>
    </lineage>
</organism>
<gene>
    <name evidence="1" type="ORF">L917_20511</name>
</gene>
<name>W2K2R8_PHYNI</name>
<protein>
    <submittedName>
        <fullName evidence="1">Uncharacterized protein</fullName>
    </submittedName>
</protein>
<reference evidence="1" key="1">
    <citation type="submission" date="2013-11" db="EMBL/GenBank/DDBJ databases">
        <title>The Genome Sequence of Phytophthora parasitica CHvinca01.</title>
        <authorList>
            <consortium name="The Broad Institute Genomics Platform"/>
            <person name="Russ C."/>
            <person name="Tyler B."/>
            <person name="Panabieres F."/>
            <person name="Shan W."/>
            <person name="Tripathy S."/>
            <person name="Grunwald N."/>
            <person name="Machado M."/>
            <person name="Johnson C.S."/>
            <person name="Arredondo F."/>
            <person name="Hong C."/>
            <person name="Coffey M."/>
            <person name="Young S.K."/>
            <person name="Zeng Q."/>
            <person name="Gargeya S."/>
            <person name="Fitzgerald M."/>
            <person name="Abouelleil A."/>
            <person name="Alvarado L."/>
            <person name="Chapman S.B."/>
            <person name="Gainer-Dewar J."/>
            <person name="Goldberg J."/>
            <person name="Griggs A."/>
            <person name="Gujja S."/>
            <person name="Hansen M."/>
            <person name="Howarth C."/>
            <person name="Imamovic A."/>
            <person name="Ireland A."/>
            <person name="Larimer J."/>
            <person name="McCowan C."/>
            <person name="Murphy C."/>
            <person name="Pearson M."/>
            <person name="Poon T.W."/>
            <person name="Priest M."/>
            <person name="Roberts A."/>
            <person name="Saif S."/>
            <person name="Shea T."/>
            <person name="Sykes S."/>
            <person name="Wortman J."/>
            <person name="Nusbaum C."/>
            <person name="Birren B."/>
        </authorList>
    </citation>
    <scope>NUCLEOTIDE SEQUENCE [LARGE SCALE GENOMIC DNA]</scope>
    <source>
        <strain evidence="1">CHvinca01</strain>
    </source>
</reference>
<proteinExistence type="predicted"/>
<dbReference type="AlphaFoldDB" id="W2K2R8"/>
<dbReference type="EMBL" id="KI683211">
    <property type="protein sequence ID" value="ETL78715.1"/>
    <property type="molecule type" value="Genomic_DNA"/>
</dbReference>